<feature type="compositionally biased region" description="Basic residues" evidence="7">
    <location>
        <begin position="149"/>
        <end position="163"/>
    </location>
</feature>
<comment type="function">
    <text evidence="6">Subunit of the V1 complex of vacuolar(H+)-ATPase (V-ATPase), a multisubunit enzyme composed of a peripheral complex (V1) that hydrolyzes ATP and a membrane integral complex (V0) that translocates protons. V-ATPase is responsible for acidifying and maintaining the pH of intracellular compartments and in some cell types, is targeted to the plasma membrane, where it is responsible for acidifying the extracellular environment. Subunit C is necessary for the assembly of the catalytic sector of the enzyme and is likely to have a specific function in its catalytic activity.</text>
</comment>
<organism evidence="8 9">
    <name type="scientific">Tetragonisca angustula</name>
    <dbReference type="NCBI Taxonomy" id="166442"/>
    <lineage>
        <taxon>Eukaryota</taxon>
        <taxon>Metazoa</taxon>
        <taxon>Ecdysozoa</taxon>
        <taxon>Arthropoda</taxon>
        <taxon>Hexapoda</taxon>
        <taxon>Insecta</taxon>
        <taxon>Pterygota</taxon>
        <taxon>Neoptera</taxon>
        <taxon>Endopterygota</taxon>
        <taxon>Hymenoptera</taxon>
        <taxon>Apocrita</taxon>
        <taxon>Aculeata</taxon>
        <taxon>Apoidea</taxon>
        <taxon>Anthophila</taxon>
        <taxon>Apidae</taxon>
        <taxon>Tetragonisca</taxon>
    </lineage>
</organism>
<dbReference type="Gene3D" id="1.20.1460.10">
    <property type="entry name" value="subunit c (vma5p) of the yeast v-atpase, domain 2"/>
    <property type="match status" value="3"/>
</dbReference>
<evidence type="ECO:0000256" key="2">
    <source>
        <dbReference type="ARBA" id="ARBA00022448"/>
    </source>
</evidence>
<dbReference type="PANTHER" id="PTHR10137">
    <property type="entry name" value="V-TYPE PROTON ATPASE SUBUNIT C"/>
    <property type="match status" value="1"/>
</dbReference>
<dbReference type="FunFam" id="3.30.70.100:FF:000002">
    <property type="entry name" value="V-type proton ATPase subunit C"/>
    <property type="match status" value="1"/>
</dbReference>
<evidence type="ECO:0000256" key="5">
    <source>
        <dbReference type="ARBA" id="ARBA00071118"/>
    </source>
</evidence>
<evidence type="ECO:0000256" key="6">
    <source>
        <dbReference type="RuleBase" id="RU364010"/>
    </source>
</evidence>
<dbReference type="Proteomes" id="UP001432146">
    <property type="component" value="Unassembled WGS sequence"/>
</dbReference>
<comment type="similarity">
    <text evidence="1 6">Belongs to the V-ATPase C subunit family.</text>
</comment>
<keyword evidence="4 6" id="KW-0406">Ion transport</keyword>
<name>A0AAW1ABB1_9HYME</name>
<comment type="caution">
    <text evidence="8">The sequence shown here is derived from an EMBL/GenBank/DDBJ whole genome shotgun (WGS) entry which is preliminary data.</text>
</comment>
<feature type="compositionally biased region" description="Low complexity" evidence="7">
    <location>
        <begin position="215"/>
        <end position="226"/>
    </location>
</feature>
<feature type="compositionally biased region" description="Polar residues" evidence="7">
    <location>
        <begin position="92"/>
        <end position="107"/>
    </location>
</feature>
<feature type="region of interest" description="Disordered" evidence="7">
    <location>
        <begin position="90"/>
        <end position="185"/>
    </location>
</feature>
<gene>
    <name evidence="8" type="ORF">QLX08_002335</name>
</gene>
<dbReference type="GO" id="GO:0005765">
    <property type="term" value="C:lysosomal membrane"/>
    <property type="evidence" value="ECO:0007669"/>
    <property type="project" value="TreeGrafter"/>
</dbReference>
<evidence type="ECO:0000313" key="8">
    <source>
        <dbReference type="EMBL" id="KAK9307327.1"/>
    </source>
</evidence>
<accession>A0AAW1ABB1</accession>
<dbReference type="InterPro" id="IPR036132">
    <property type="entry name" value="Vac_ATP_synth_c_sf"/>
</dbReference>
<dbReference type="GO" id="GO:0046961">
    <property type="term" value="F:proton-transporting ATPase activity, rotational mechanism"/>
    <property type="evidence" value="ECO:0007669"/>
    <property type="project" value="InterPro"/>
</dbReference>
<proteinExistence type="inferred from homology"/>
<dbReference type="SUPFAM" id="SSF118203">
    <property type="entry name" value="Vacuolar ATP synthase subunit C"/>
    <property type="match status" value="2"/>
</dbReference>
<dbReference type="InterPro" id="IPR004907">
    <property type="entry name" value="ATPase_V1-cplx_csu"/>
</dbReference>
<dbReference type="AlphaFoldDB" id="A0AAW1ABB1"/>
<keyword evidence="2 6" id="KW-0813">Transport</keyword>
<protein>
    <recommendedName>
        <fullName evidence="5 6">V-type proton ATPase subunit C</fullName>
    </recommendedName>
</protein>
<evidence type="ECO:0000313" key="9">
    <source>
        <dbReference type="Proteomes" id="UP001432146"/>
    </source>
</evidence>
<feature type="region of interest" description="Disordered" evidence="7">
    <location>
        <begin position="203"/>
        <end position="284"/>
    </location>
</feature>
<evidence type="ECO:0000256" key="1">
    <source>
        <dbReference type="ARBA" id="ARBA00006138"/>
    </source>
</evidence>
<dbReference type="Pfam" id="PF03223">
    <property type="entry name" value="V-ATPase_C"/>
    <property type="match status" value="2"/>
</dbReference>
<comment type="subunit">
    <text evidence="6">V-ATPase is a heteromultimeric enzyme made up of two complexes: the ATP-hydrolytic V1 complex and the proton translocation V0 complex. The V1 complex consists of three catalytic AB heterodimers that form a heterohexamer, three peripheral stalks each consisting of EG heterodimers, one central rotor including subunits D and F, and the regulatory subunits C and H. The proton translocation complex V0 consists of the proton transport subunit a, a ring of proteolipid subunits c9c'', rotary subunit d, subunits e and f, and two accessory subunits.</text>
</comment>
<feature type="compositionally biased region" description="Basic and acidic residues" evidence="7">
    <location>
        <begin position="239"/>
        <end position="248"/>
    </location>
</feature>
<keyword evidence="3 6" id="KW-0375">Hydrogen ion transport</keyword>
<evidence type="ECO:0000256" key="7">
    <source>
        <dbReference type="SAM" id="MobiDB-lite"/>
    </source>
</evidence>
<dbReference type="CDD" id="cd14785">
    <property type="entry name" value="V-ATPase_C"/>
    <property type="match status" value="1"/>
</dbReference>
<reference evidence="8 9" key="1">
    <citation type="submission" date="2024-05" db="EMBL/GenBank/DDBJ databases">
        <title>The nuclear and mitochondrial genome assemblies of Tetragonisca angustula (Apidae: Meliponini), a tiny yet remarkable pollinator in the Neotropics.</title>
        <authorList>
            <person name="Ferrari R."/>
            <person name="Ricardo P.C."/>
            <person name="Dias F.C."/>
            <person name="Araujo N.S."/>
            <person name="Soares D.O."/>
            <person name="Zhou Q.-S."/>
            <person name="Zhu C.-D."/>
            <person name="Coutinho L."/>
            <person name="Airas M.C."/>
            <person name="Batista T.M."/>
        </authorList>
    </citation>
    <scope>NUCLEOTIDE SEQUENCE [LARGE SCALE GENOMIC DNA]</scope>
    <source>
        <strain evidence="8">ASF017062</strain>
        <tissue evidence="8">Abdomen</tissue>
    </source>
</reference>
<evidence type="ECO:0000256" key="3">
    <source>
        <dbReference type="ARBA" id="ARBA00022781"/>
    </source>
</evidence>
<dbReference type="PANTHER" id="PTHR10137:SF0">
    <property type="entry name" value="V-TYPE PROTON ATPASE SUBUNIT C"/>
    <property type="match status" value="1"/>
</dbReference>
<dbReference type="EMBL" id="JAWNGG020000031">
    <property type="protein sequence ID" value="KAK9307327.1"/>
    <property type="molecule type" value="Genomic_DNA"/>
</dbReference>
<dbReference type="GO" id="GO:0000221">
    <property type="term" value="C:vacuolar proton-transporting V-type ATPase, V1 domain"/>
    <property type="evidence" value="ECO:0007669"/>
    <property type="project" value="TreeGrafter"/>
</dbReference>
<keyword evidence="9" id="KW-1185">Reference proteome</keyword>
<feature type="compositionally biased region" description="Acidic residues" evidence="7">
    <location>
        <begin position="256"/>
        <end position="271"/>
    </location>
</feature>
<sequence length="575" mass="65151">MTEYWLISAPGDKTCQQTWETMNNLTSKQHSLSVNYKFHIPDLKVGTLDQLVGLSDDLGKLDAYVEQVTRKVATYLGEVLEDQRDKLHENLLANNSQTSVDGESSSPEGGPDTPPNTPVTPSHKSSKEHHKQWKESEKCDPEPAACLGQHHHQRHHHSHKHHSHPSDMEKKSHSPQGICDVKSSSDPLSAYSCYHAHWCAASTSSTPIPSPTPTSPSLSLSSNCSSEGETRWQSATRHRPTEKADRSTSNRKSLGNDDDEDDADQNNDQDQDQDHSGNLPNPGDLPSYITRFQWDMAKYPIKQSLRNIADIISKQVGQIDADLKTKSTTYNNLKGSLQNLEKKQTGSLLTRNLADLVKKEHFILDSEYLTTLLVIVPRAYFQEWYSGYEKLTKMIVPRTTQLIAQDSEYGLFTVTLFKKVIDEFKLHAREKKFIVRDFTYNEEELAAGKNEITKLVTDKKKQFGPLVRWLKVNFSECFCAWIHVKALRVFVESVLRYGLPVNFQAILLHPHKRCARRLRDVLNQHYAHLDSSATASSATQANQDNVDIPGLGFGQNDYFPYVYYKINVDMVDSKV</sequence>
<evidence type="ECO:0000256" key="4">
    <source>
        <dbReference type="ARBA" id="ARBA00023065"/>
    </source>
</evidence>